<protein>
    <submittedName>
        <fullName evidence="2">Uncharacterized protein</fullName>
    </submittedName>
</protein>
<dbReference type="EMBL" id="VSRR010000904">
    <property type="protein sequence ID" value="MPC20732.1"/>
    <property type="molecule type" value="Genomic_DNA"/>
</dbReference>
<name>A0A5B7DGX5_PORTR</name>
<organism evidence="2 3">
    <name type="scientific">Portunus trituberculatus</name>
    <name type="common">Swimming crab</name>
    <name type="synonym">Neptunus trituberculatus</name>
    <dbReference type="NCBI Taxonomy" id="210409"/>
    <lineage>
        <taxon>Eukaryota</taxon>
        <taxon>Metazoa</taxon>
        <taxon>Ecdysozoa</taxon>
        <taxon>Arthropoda</taxon>
        <taxon>Crustacea</taxon>
        <taxon>Multicrustacea</taxon>
        <taxon>Malacostraca</taxon>
        <taxon>Eumalacostraca</taxon>
        <taxon>Eucarida</taxon>
        <taxon>Decapoda</taxon>
        <taxon>Pleocyemata</taxon>
        <taxon>Brachyura</taxon>
        <taxon>Eubrachyura</taxon>
        <taxon>Portunoidea</taxon>
        <taxon>Portunidae</taxon>
        <taxon>Portuninae</taxon>
        <taxon>Portunus</taxon>
    </lineage>
</organism>
<evidence type="ECO:0000313" key="2">
    <source>
        <dbReference type="EMBL" id="MPC20732.1"/>
    </source>
</evidence>
<feature type="compositionally biased region" description="Basic and acidic residues" evidence="1">
    <location>
        <begin position="39"/>
        <end position="77"/>
    </location>
</feature>
<feature type="region of interest" description="Disordered" evidence="1">
    <location>
        <begin position="1"/>
        <end position="77"/>
    </location>
</feature>
<evidence type="ECO:0000313" key="3">
    <source>
        <dbReference type="Proteomes" id="UP000324222"/>
    </source>
</evidence>
<dbReference type="AlphaFoldDB" id="A0A5B7DGX5"/>
<sequence length="77" mass="9706">MNVKEQRKERWKETEERNEDSSTISRKGSKFTPKSPKPNSEEVNKEEQRKKRWKEEKEEEQRKKRWKEENEEEQRKK</sequence>
<comment type="caution">
    <text evidence="2">The sequence shown here is derived from an EMBL/GenBank/DDBJ whole genome shotgun (WGS) entry which is preliminary data.</text>
</comment>
<reference evidence="2 3" key="1">
    <citation type="submission" date="2019-05" db="EMBL/GenBank/DDBJ databases">
        <title>Another draft genome of Portunus trituberculatus and its Hox gene families provides insights of decapod evolution.</title>
        <authorList>
            <person name="Jeong J.-H."/>
            <person name="Song I."/>
            <person name="Kim S."/>
            <person name="Choi T."/>
            <person name="Kim D."/>
            <person name="Ryu S."/>
            <person name="Kim W."/>
        </authorList>
    </citation>
    <scope>NUCLEOTIDE SEQUENCE [LARGE SCALE GENOMIC DNA]</scope>
    <source>
        <tissue evidence="2">Muscle</tissue>
    </source>
</reference>
<proteinExistence type="predicted"/>
<accession>A0A5B7DGX5</accession>
<keyword evidence="3" id="KW-1185">Reference proteome</keyword>
<feature type="compositionally biased region" description="Basic and acidic residues" evidence="1">
    <location>
        <begin position="1"/>
        <end position="15"/>
    </location>
</feature>
<dbReference type="Proteomes" id="UP000324222">
    <property type="component" value="Unassembled WGS sequence"/>
</dbReference>
<evidence type="ECO:0000256" key="1">
    <source>
        <dbReference type="SAM" id="MobiDB-lite"/>
    </source>
</evidence>
<gene>
    <name evidence="2" type="ORF">E2C01_013687</name>
</gene>